<dbReference type="OrthoDB" id="10415601at2759"/>
<reference evidence="1 2" key="1">
    <citation type="journal article" date="2006" name="Nature">
        <title>Global trends of whole-genome duplications revealed by the ciliate Paramecium tetraurelia.</title>
        <authorList>
            <consortium name="Genoscope"/>
            <person name="Aury J.-M."/>
            <person name="Jaillon O."/>
            <person name="Duret L."/>
            <person name="Noel B."/>
            <person name="Jubin C."/>
            <person name="Porcel B.M."/>
            <person name="Segurens B."/>
            <person name="Daubin V."/>
            <person name="Anthouard V."/>
            <person name="Aiach N."/>
            <person name="Arnaiz O."/>
            <person name="Billaut A."/>
            <person name="Beisson J."/>
            <person name="Blanc I."/>
            <person name="Bouhouche K."/>
            <person name="Camara F."/>
            <person name="Duharcourt S."/>
            <person name="Guigo R."/>
            <person name="Gogendeau D."/>
            <person name="Katinka M."/>
            <person name="Keller A.-M."/>
            <person name="Kissmehl R."/>
            <person name="Klotz C."/>
            <person name="Koll F."/>
            <person name="Le Moue A."/>
            <person name="Lepere C."/>
            <person name="Malinsky S."/>
            <person name="Nowacki M."/>
            <person name="Nowak J.K."/>
            <person name="Plattner H."/>
            <person name="Poulain J."/>
            <person name="Ruiz F."/>
            <person name="Serrano V."/>
            <person name="Zagulski M."/>
            <person name="Dessen P."/>
            <person name="Betermier M."/>
            <person name="Weissenbach J."/>
            <person name="Scarpelli C."/>
            <person name="Schachter V."/>
            <person name="Sperling L."/>
            <person name="Meyer E."/>
            <person name="Cohen J."/>
            <person name="Wincker P."/>
        </authorList>
    </citation>
    <scope>NUCLEOTIDE SEQUENCE [LARGE SCALE GENOMIC DNA]</scope>
    <source>
        <strain evidence="1 2">Stock d4-2</strain>
    </source>
</reference>
<sequence>MQYQFDKQRFIIRFYLMFRQFIMITWQLQIGYEMTQQRVLRSTISQLVYQSVYPGLKIPKLKIQDILVLLIHSVSSKIHFLFKNKGCIFSSLLLILRNNCFLSINKYICMQKQLIFNFNENCFSISFDLFVIRGGSGGLASSKAAVQLREKVGLSDFVVWEEHVYLQLLSKQTINVGCIPKKLFHVAAQLGDYRKDQGKGGLSGINENSLKIGLSSEYYDSETQQNARENLKIAGQ</sequence>
<dbReference type="InterPro" id="IPR036188">
    <property type="entry name" value="FAD/NAD-bd_sf"/>
</dbReference>
<evidence type="ECO:0000313" key="2">
    <source>
        <dbReference type="Proteomes" id="UP000000600"/>
    </source>
</evidence>
<accession>A0BNL9</accession>
<dbReference type="Proteomes" id="UP000000600">
    <property type="component" value="Unassembled WGS sequence"/>
</dbReference>
<proteinExistence type="predicted"/>
<name>A0BNL9_PARTE</name>
<dbReference type="AlphaFoldDB" id="A0BNL9"/>
<evidence type="ECO:0008006" key="3">
    <source>
        <dbReference type="Google" id="ProtNLM"/>
    </source>
</evidence>
<dbReference type="GeneID" id="5013324"/>
<organism evidence="1 2">
    <name type="scientific">Paramecium tetraurelia</name>
    <dbReference type="NCBI Taxonomy" id="5888"/>
    <lineage>
        <taxon>Eukaryota</taxon>
        <taxon>Sar</taxon>
        <taxon>Alveolata</taxon>
        <taxon>Ciliophora</taxon>
        <taxon>Intramacronucleata</taxon>
        <taxon>Oligohymenophorea</taxon>
        <taxon>Peniculida</taxon>
        <taxon>Parameciidae</taxon>
        <taxon>Paramecium</taxon>
    </lineage>
</organism>
<gene>
    <name evidence="1" type="ORF">GSPATT00030774001</name>
</gene>
<dbReference type="RefSeq" id="XP_001427534.1">
    <property type="nucleotide sequence ID" value="XM_001427497.1"/>
</dbReference>
<protein>
    <recommendedName>
        <fullName evidence="3">FAD/NAD(P)-binding domain-containing protein</fullName>
    </recommendedName>
</protein>
<dbReference type="STRING" id="5888.A0BNL9"/>
<dbReference type="HOGENOM" id="CLU_1177352_0_0_1"/>
<dbReference type="Gene3D" id="3.50.50.60">
    <property type="entry name" value="FAD/NAD(P)-binding domain"/>
    <property type="match status" value="1"/>
</dbReference>
<dbReference type="eggNOG" id="KOG4716">
    <property type="taxonomic scope" value="Eukaryota"/>
</dbReference>
<keyword evidence="2" id="KW-1185">Reference proteome</keyword>
<dbReference type="PRINTS" id="PR00411">
    <property type="entry name" value="PNDRDTASEI"/>
</dbReference>
<dbReference type="InParanoid" id="A0BNL9"/>
<dbReference type="KEGG" id="ptm:GSPATT00030774001"/>
<dbReference type="EMBL" id="CT868007">
    <property type="protein sequence ID" value="CAK60136.1"/>
    <property type="molecule type" value="Genomic_DNA"/>
</dbReference>
<evidence type="ECO:0000313" key="1">
    <source>
        <dbReference type="EMBL" id="CAK60136.1"/>
    </source>
</evidence>